<dbReference type="EMBL" id="BGPR01058996">
    <property type="protein sequence ID" value="GBO35077.1"/>
    <property type="molecule type" value="Genomic_DNA"/>
</dbReference>
<comment type="caution">
    <text evidence="3">The sequence shown here is derived from an EMBL/GenBank/DDBJ whole genome shotgun (WGS) entry which is preliminary data.</text>
</comment>
<organism evidence="3 6">
    <name type="scientific">Araneus ventricosus</name>
    <name type="common">Orbweaver spider</name>
    <name type="synonym">Epeira ventricosa</name>
    <dbReference type="NCBI Taxonomy" id="182803"/>
    <lineage>
        <taxon>Eukaryota</taxon>
        <taxon>Metazoa</taxon>
        <taxon>Ecdysozoa</taxon>
        <taxon>Arthropoda</taxon>
        <taxon>Chelicerata</taxon>
        <taxon>Arachnida</taxon>
        <taxon>Araneae</taxon>
        <taxon>Araneomorphae</taxon>
        <taxon>Entelegynae</taxon>
        <taxon>Araneoidea</taxon>
        <taxon>Araneidae</taxon>
        <taxon>Araneus</taxon>
    </lineage>
</organism>
<evidence type="ECO:0000313" key="4">
    <source>
        <dbReference type="EMBL" id="GBO35078.1"/>
    </source>
</evidence>
<gene>
    <name evidence="5" type="ORF">AVEN_185548_1</name>
    <name evidence="2" type="ORF">AVEN_20107_1</name>
    <name evidence="3" type="ORF">AVEN_54898_1</name>
    <name evidence="4" type="ORF">AVEN_79415_1</name>
</gene>
<dbReference type="AlphaFoldDB" id="A0A4Y2WGC7"/>
<reference evidence="3 6" key="1">
    <citation type="journal article" date="2019" name="Sci. Rep.">
        <title>Orb-weaving spider Araneus ventricosus genome elucidates the spidroin gene catalogue.</title>
        <authorList>
            <person name="Kono N."/>
            <person name="Nakamura H."/>
            <person name="Ohtoshi R."/>
            <person name="Moran D.A.P."/>
            <person name="Shinohara A."/>
            <person name="Yoshida Y."/>
            <person name="Fujiwara M."/>
            <person name="Mori M."/>
            <person name="Tomita M."/>
            <person name="Arakawa K."/>
        </authorList>
    </citation>
    <scope>NUCLEOTIDE SEQUENCE [LARGE SCALE GENOMIC DNA]</scope>
</reference>
<proteinExistence type="predicted"/>
<dbReference type="EMBL" id="BGPR01059000">
    <property type="protein sequence ID" value="GBO35082.1"/>
    <property type="molecule type" value="Genomic_DNA"/>
</dbReference>
<protein>
    <submittedName>
        <fullName evidence="3">Uncharacterized protein</fullName>
    </submittedName>
</protein>
<name>A0A4Y2WGC7_ARAVE</name>
<dbReference type="EMBL" id="BGPR01058997">
    <property type="protein sequence ID" value="GBO35078.1"/>
    <property type="molecule type" value="Genomic_DNA"/>
</dbReference>
<sequence length="102" mass="11152">MESEMATFPQPSLLSGLYPSLQFFDVSNWCGKDSVLDIASKEKKSRGVMSGERGVQGVGPSHPIHRSEMFRLGNHVLRNPSVGVLHLAATLSMVEILLTTLQ</sequence>
<keyword evidence="6" id="KW-1185">Reference proteome</keyword>
<evidence type="ECO:0000313" key="6">
    <source>
        <dbReference type="Proteomes" id="UP000499080"/>
    </source>
</evidence>
<evidence type="ECO:0000256" key="1">
    <source>
        <dbReference type="SAM" id="MobiDB-lite"/>
    </source>
</evidence>
<evidence type="ECO:0000313" key="2">
    <source>
        <dbReference type="EMBL" id="GBO35076.1"/>
    </source>
</evidence>
<feature type="region of interest" description="Disordered" evidence="1">
    <location>
        <begin position="42"/>
        <end position="62"/>
    </location>
</feature>
<dbReference type="EMBL" id="BGPR01058995">
    <property type="protein sequence ID" value="GBO35076.1"/>
    <property type="molecule type" value="Genomic_DNA"/>
</dbReference>
<evidence type="ECO:0000313" key="3">
    <source>
        <dbReference type="EMBL" id="GBO35077.1"/>
    </source>
</evidence>
<accession>A0A4Y2WGC7</accession>
<dbReference type="Proteomes" id="UP000499080">
    <property type="component" value="Unassembled WGS sequence"/>
</dbReference>
<evidence type="ECO:0000313" key="5">
    <source>
        <dbReference type="EMBL" id="GBO35082.1"/>
    </source>
</evidence>